<dbReference type="Proteomes" id="UP000295703">
    <property type="component" value="Unassembled WGS sequence"/>
</dbReference>
<reference evidence="2 4" key="1">
    <citation type="submission" date="2018-12" db="EMBL/GenBank/DDBJ databases">
        <title>Genome sequence and assembly of Colletotrichum trifolii.</title>
        <authorList>
            <person name="Gan P."/>
            <person name="Shirasu K."/>
        </authorList>
    </citation>
    <scope>NUCLEOTIDE SEQUENCE [LARGE SCALE GENOMIC DNA]</scope>
    <source>
        <strain evidence="2 4">543-2</strain>
    </source>
</reference>
<comment type="caution">
    <text evidence="2">The sequence shown here is derived from an EMBL/GenBank/DDBJ whole genome shotgun (WGS) entry which is preliminary data.</text>
</comment>
<evidence type="ECO:0000313" key="4">
    <source>
        <dbReference type="Proteomes" id="UP000295703"/>
    </source>
</evidence>
<proteinExistence type="predicted"/>
<feature type="region of interest" description="Disordered" evidence="1">
    <location>
        <begin position="279"/>
        <end position="302"/>
    </location>
</feature>
<evidence type="ECO:0000313" key="2">
    <source>
        <dbReference type="EMBL" id="TDZ27273.1"/>
    </source>
</evidence>
<keyword evidence="4" id="KW-1185">Reference proteome</keyword>
<feature type="compositionally biased region" description="Basic and acidic residues" evidence="1">
    <location>
        <begin position="287"/>
        <end position="302"/>
    </location>
</feature>
<accession>A0A4R8Q0R4</accession>
<evidence type="ECO:0000313" key="3">
    <source>
        <dbReference type="EMBL" id="TDZ30267.1"/>
    </source>
</evidence>
<protein>
    <submittedName>
        <fullName evidence="2">Uncharacterized protein</fullName>
    </submittedName>
</protein>
<dbReference type="STRING" id="5466.A0A4R8Q0R4"/>
<evidence type="ECO:0000256" key="1">
    <source>
        <dbReference type="SAM" id="MobiDB-lite"/>
    </source>
</evidence>
<sequence>MALSPRPAHQASFIGETYSTPTLSFSHASAFQSHPMSTSVCHTGILAVAGRKRPRDEAAPNLAADERELRGQINAVEDEWKYGPGMTLIKKSGYLADAGSQSGTWVEDQAAEKEARIADDAIARLREQQLRPSLRSNKSLRLERGAKCDIAPASGQPTAPSESFPVNQSSQPIVDRFTMHLGVGWRHISEDQHIQAAARGWARYIENHYPVSSPAIRLESRGLQSYLVEAVEGFFLFSEDLRQGRFVSKDEESAMRNLKCCPPAFDGSEIMMATESSPASETCPETHTAHSDSHMEMLDHRS</sequence>
<name>A0A4R8Q0R4_COLTR</name>
<dbReference type="AlphaFoldDB" id="A0A4R8Q0R4"/>
<organism evidence="2 4">
    <name type="scientific">Colletotrichum trifolii</name>
    <dbReference type="NCBI Taxonomy" id="5466"/>
    <lineage>
        <taxon>Eukaryota</taxon>
        <taxon>Fungi</taxon>
        <taxon>Dikarya</taxon>
        <taxon>Ascomycota</taxon>
        <taxon>Pezizomycotina</taxon>
        <taxon>Sordariomycetes</taxon>
        <taxon>Hypocreomycetidae</taxon>
        <taxon>Glomerellales</taxon>
        <taxon>Glomerellaceae</taxon>
        <taxon>Colletotrichum</taxon>
        <taxon>Colletotrichum orbiculare species complex</taxon>
    </lineage>
</organism>
<dbReference type="EMBL" id="RYZW01005203">
    <property type="protein sequence ID" value="TDZ27273.1"/>
    <property type="molecule type" value="Genomic_DNA"/>
</dbReference>
<gene>
    <name evidence="3" type="ORF">CTRI78_v011884</name>
    <name evidence="2" type="ORF">CTRI78_v012287</name>
</gene>
<dbReference type="EMBL" id="RYZW01000750">
    <property type="protein sequence ID" value="TDZ30267.1"/>
    <property type="molecule type" value="Genomic_DNA"/>
</dbReference>